<feature type="domain" description="V-ATPase proteolipid subunit C-like" evidence="11">
    <location>
        <begin position="9"/>
        <end position="68"/>
    </location>
</feature>
<dbReference type="InterPro" id="IPR035921">
    <property type="entry name" value="F/V-ATP_Csub_sf"/>
</dbReference>
<evidence type="ECO:0000256" key="1">
    <source>
        <dbReference type="ARBA" id="ARBA00004141"/>
    </source>
</evidence>
<reference evidence="13" key="1">
    <citation type="submission" date="2022-11" db="UniProtKB">
        <authorList>
            <consortium name="WormBaseParasite"/>
        </authorList>
    </citation>
    <scope>IDENTIFICATION</scope>
</reference>
<keyword evidence="3 10" id="KW-0813">Transport</keyword>
<evidence type="ECO:0000256" key="3">
    <source>
        <dbReference type="ARBA" id="ARBA00022448"/>
    </source>
</evidence>
<feature type="domain" description="V-ATPase proteolipid subunit C-like" evidence="11">
    <location>
        <begin position="89"/>
        <end position="146"/>
    </location>
</feature>
<dbReference type="CDD" id="cd18176">
    <property type="entry name" value="ATP-synt_Vo_c_ATP6C_rpt2"/>
    <property type="match status" value="1"/>
</dbReference>
<dbReference type="GO" id="GO:0007042">
    <property type="term" value="P:lysosomal lumen acidification"/>
    <property type="evidence" value="ECO:0007669"/>
    <property type="project" value="UniProtKB-ARBA"/>
</dbReference>
<dbReference type="AlphaFoldDB" id="A0A914C1A8"/>
<dbReference type="Pfam" id="PF00137">
    <property type="entry name" value="ATP-synt_C"/>
    <property type="match status" value="2"/>
</dbReference>
<evidence type="ECO:0000256" key="6">
    <source>
        <dbReference type="ARBA" id="ARBA00022989"/>
    </source>
</evidence>
<evidence type="ECO:0000313" key="13">
    <source>
        <dbReference type="WBParaSite" id="ACRNAN_Path_1491.g5816.t1"/>
    </source>
</evidence>
<evidence type="ECO:0000256" key="7">
    <source>
        <dbReference type="ARBA" id="ARBA00023065"/>
    </source>
</evidence>
<feature type="transmembrane region" description="Helical" evidence="10">
    <location>
        <begin position="84"/>
        <end position="106"/>
    </location>
</feature>
<name>A0A914C1A8_9BILA</name>
<evidence type="ECO:0000256" key="4">
    <source>
        <dbReference type="ARBA" id="ARBA00022692"/>
    </source>
</evidence>
<dbReference type="Proteomes" id="UP000887540">
    <property type="component" value="Unplaced"/>
</dbReference>
<dbReference type="SUPFAM" id="SSF81333">
    <property type="entry name" value="F1F0 ATP synthase subunit C"/>
    <property type="match status" value="2"/>
</dbReference>
<keyword evidence="12" id="KW-1185">Reference proteome</keyword>
<proteinExistence type="inferred from homology"/>
<comment type="subunit">
    <text evidence="9">V-ATPase is a heteromultimeric enzyme made up of two complexes: the ATP-hydrolytic V1 complex and the proton translocation V0 complex. The V1 complex consists of three catalytic AB heterodimers that form a heterohexamer, three peripheral stalks each consisting of EG heterodimers, one central rotor including subunits D and F, and the regulatory subunits C and H. The proton translocation complex V0 consists of the proton transport subunit a, a ring of proteolipid subunits c9c'', rotary subunit d, subunits e and f, and the accessory subunits vah-19/Ac45 and vah-20/PRR.</text>
</comment>
<dbReference type="GO" id="GO:0033179">
    <property type="term" value="C:proton-transporting V-type ATPase, V0 domain"/>
    <property type="evidence" value="ECO:0007669"/>
    <property type="project" value="InterPro"/>
</dbReference>
<evidence type="ECO:0000256" key="10">
    <source>
        <dbReference type="RuleBase" id="RU363060"/>
    </source>
</evidence>
<comment type="function">
    <text evidence="10">Proton-conducting pore forming of the V0 complex of vacuolar(H+)-ATPase (V-ATPase), a multisubunit enzyme composed of a peripheral complex (V1) that hydrolyzes ATP and a membrane integral complex (V0) that translocates protons. V-ATPase is responsible for acidifying and maintaining the pH of intracellular compartments and in some cell types, is targeted to the plasma membrane, where it is responsible for acidifying the extracellular environment.</text>
</comment>
<keyword evidence="5 10" id="KW-0375">Hydrogen ion transport</keyword>
<dbReference type="GO" id="GO:0046961">
    <property type="term" value="F:proton-transporting ATPase activity, rotational mechanism"/>
    <property type="evidence" value="ECO:0007669"/>
    <property type="project" value="InterPro"/>
</dbReference>
<dbReference type="NCBIfam" id="TIGR01100">
    <property type="entry name" value="V_ATP_synt_C"/>
    <property type="match status" value="1"/>
</dbReference>
<keyword evidence="6 10" id="KW-1133">Transmembrane helix</keyword>
<evidence type="ECO:0000256" key="2">
    <source>
        <dbReference type="ARBA" id="ARBA00007296"/>
    </source>
</evidence>
<keyword evidence="4 10" id="KW-0812">Transmembrane</keyword>
<sequence>MYGPLFGTLGVTFSMAFAAAGAAYGTAKAGTGIAMMSMRRPDMFMKGIIPVVMAGVNAIYGLVLSVIISGRIQPGGKDYTINDGFAHCMAGLVCGLCSLGGGYAVGDSGYDGVIALSQQPKMFIGMILIQAFASVLGLYGLIVGLTLMAG</sequence>
<dbReference type="WBParaSite" id="ACRNAN_Path_1491.g5816.t1">
    <property type="protein sequence ID" value="ACRNAN_Path_1491.g5816.t1"/>
    <property type="gene ID" value="ACRNAN_Path_1491.g5816"/>
</dbReference>
<accession>A0A914C1A8</accession>
<dbReference type="FunFam" id="1.20.120.610:FF:000001">
    <property type="entry name" value="V-type proton ATPase proteolipid subunit"/>
    <property type="match status" value="1"/>
</dbReference>
<organism evidence="12 13">
    <name type="scientific">Acrobeloides nanus</name>
    <dbReference type="NCBI Taxonomy" id="290746"/>
    <lineage>
        <taxon>Eukaryota</taxon>
        <taxon>Metazoa</taxon>
        <taxon>Ecdysozoa</taxon>
        <taxon>Nematoda</taxon>
        <taxon>Chromadorea</taxon>
        <taxon>Rhabditida</taxon>
        <taxon>Tylenchina</taxon>
        <taxon>Cephalobomorpha</taxon>
        <taxon>Cephaloboidea</taxon>
        <taxon>Cephalobidae</taxon>
        <taxon>Acrobeloides</taxon>
    </lineage>
</organism>
<keyword evidence="8 10" id="KW-0472">Membrane</keyword>
<dbReference type="InterPro" id="IPR011555">
    <property type="entry name" value="ATPase_proteolipid_su_C_euk"/>
</dbReference>
<feature type="transmembrane region" description="Helical" evidence="10">
    <location>
        <begin position="127"/>
        <end position="149"/>
    </location>
</feature>
<comment type="subcellular location">
    <subcellularLocation>
        <location evidence="1">Membrane</location>
        <topology evidence="1">Multi-pass membrane protein</topology>
    </subcellularLocation>
    <subcellularLocation>
        <location evidence="10">Vacuole membrane</location>
        <topology evidence="10">Multi-pass membrane protein</topology>
    </subcellularLocation>
</comment>
<dbReference type="InterPro" id="IPR002379">
    <property type="entry name" value="ATPase_proteolipid_c-like_dom"/>
</dbReference>
<dbReference type="Gene3D" id="1.20.120.610">
    <property type="entry name" value="lithium bound rotor ring of v- atpase"/>
    <property type="match status" value="1"/>
</dbReference>
<keyword evidence="7 10" id="KW-0406">Ion transport</keyword>
<comment type="similarity">
    <text evidence="2 10">Belongs to the V-ATPase proteolipid subunit family.</text>
</comment>
<evidence type="ECO:0000313" key="12">
    <source>
        <dbReference type="Proteomes" id="UP000887540"/>
    </source>
</evidence>
<keyword evidence="10" id="KW-0926">Vacuole</keyword>
<dbReference type="PANTHER" id="PTHR10263">
    <property type="entry name" value="V-TYPE PROTON ATPASE PROTEOLIPID SUBUNIT"/>
    <property type="match status" value="1"/>
</dbReference>
<dbReference type="PRINTS" id="PR00122">
    <property type="entry name" value="VACATPASE"/>
</dbReference>
<evidence type="ECO:0000259" key="11">
    <source>
        <dbReference type="Pfam" id="PF00137"/>
    </source>
</evidence>
<dbReference type="GO" id="GO:0005774">
    <property type="term" value="C:vacuolar membrane"/>
    <property type="evidence" value="ECO:0007669"/>
    <property type="project" value="UniProtKB-SubCell"/>
</dbReference>
<feature type="transmembrane region" description="Helical" evidence="10">
    <location>
        <begin position="6"/>
        <end position="27"/>
    </location>
</feature>
<evidence type="ECO:0000256" key="9">
    <source>
        <dbReference type="ARBA" id="ARBA00046574"/>
    </source>
</evidence>
<protein>
    <recommendedName>
        <fullName evidence="10">V-type proton ATPase proteolipid subunit</fullName>
    </recommendedName>
</protein>
<evidence type="ECO:0000256" key="5">
    <source>
        <dbReference type="ARBA" id="ARBA00022781"/>
    </source>
</evidence>
<feature type="transmembrane region" description="Helical" evidence="10">
    <location>
        <begin position="48"/>
        <end position="72"/>
    </location>
</feature>
<evidence type="ECO:0000256" key="8">
    <source>
        <dbReference type="ARBA" id="ARBA00023136"/>
    </source>
</evidence>
<dbReference type="InterPro" id="IPR000245">
    <property type="entry name" value="ATPase_proteolipid_csu"/>
</dbReference>